<dbReference type="InterPro" id="IPR021725">
    <property type="entry name" value="Cdd1"/>
</dbReference>
<gene>
    <name evidence="2" type="ORF">EFBL_0372</name>
</gene>
<dbReference type="RefSeq" id="WP_096180517.1">
    <property type="nucleotide sequence ID" value="NZ_BDUF01000008.1"/>
</dbReference>
<name>A0A292YGY3_9BACL</name>
<accession>A0A292YGY3</accession>
<dbReference type="AlphaFoldDB" id="A0A292YGY3"/>
<dbReference type="OrthoDB" id="666031at2"/>
<comment type="caution">
    <text evidence="2">The sequence shown here is derived from an EMBL/GenBank/DDBJ whole genome shotgun (WGS) entry which is preliminary data.</text>
</comment>
<evidence type="ECO:0000313" key="3">
    <source>
        <dbReference type="Proteomes" id="UP000217785"/>
    </source>
</evidence>
<evidence type="ECO:0000256" key="1">
    <source>
        <dbReference type="SAM" id="MobiDB-lite"/>
    </source>
</evidence>
<feature type="region of interest" description="Disordered" evidence="1">
    <location>
        <begin position="137"/>
        <end position="160"/>
    </location>
</feature>
<keyword evidence="3" id="KW-1185">Reference proteome</keyword>
<proteinExistence type="predicted"/>
<dbReference type="Proteomes" id="UP000217785">
    <property type="component" value="Unassembled WGS sequence"/>
</dbReference>
<dbReference type="Pfam" id="PF11731">
    <property type="entry name" value="Cdd1"/>
    <property type="match status" value="1"/>
</dbReference>
<protein>
    <submittedName>
        <fullName evidence="2">Pathogenicity locus</fullName>
    </submittedName>
</protein>
<organism evidence="2 3">
    <name type="scientific">Effusibacillus lacus</name>
    <dbReference type="NCBI Taxonomy" id="1348429"/>
    <lineage>
        <taxon>Bacteria</taxon>
        <taxon>Bacillati</taxon>
        <taxon>Bacillota</taxon>
        <taxon>Bacilli</taxon>
        <taxon>Bacillales</taxon>
        <taxon>Alicyclobacillaceae</taxon>
        <taxon>Effusibacillus</taxon>
    </lineage>
</organism>
<feature type="compositionally biased region" description="Basic and acidic residues" evidence="1">
    <location>
        <begin position="137"/>
        <end position="146"/>
    </location>
</feature>
<dbReference type="EMBL" id="BDUF01000008">
    <property type="protein sequence ID" value="GAX88758.1"/>
    <property type="molecule type" value="Genomic_DNA"/>
</dbReference>
<reference evidence="3" key="1">
    <citation type="submission" date="2017-07" db="EMBL/GenBank/DDBJ databases">
        <title>Draft genome sequence of Effusibacillus lacus strain skLN1.</title>
        <authorList>
            <person name="Watanabe M."/>
            <person name="Kojima H."/>
            <person name="Fukui M."/>
        </authorList>
    </citation>
    <scope>NUCLEOTIDE SEQUENCE [LARGE SCALE GENOMIC DNA]</scope>
    <source>
        <strain evidence="3">skLN1</strain>
    </source>
</reference>
<sequence length="160" mass="18467">MKTKTPKLPLTPEEWGNLKRNRITLAQIADLEPEELARILQVSINRGKTLHALAVFQQIPSIGPRFAEDVVGLGYYSLEELQGSDGAKLFDQLEQQCGGWIDPCVEDQFRLLVHFANNPESDKSWWDFTEARKEYRMQHGYPENRPKTAWNDPARQEKQT</sequence>
<evidence type="ECO:0000313" key="2">
    <source>
        <dbReference type="EMBL" id="GAX88758.1"/>
    </source>
</evidence>